<feature type="compositionally biased region" description="Basic and acidic residues" evidence="1">
    <location>
        <begin position="410"/>
        <end position="419"/>
    </location>
</feature>
<keyword evidence="3" id="KW-1185">Reference proteome</keyword>
<comment type="caution">
    <text evidence="2">The sequence shown here is derived from an EMBL/GenBank/DDBJ whole genome shotgun (WGS) entry which is preliminary data.</text>
</comment>
<feature type="region of interest" description="Disordered" evidence="1">
    <location>
        <begin position="386"/>
        <end position="419"/>
    </location>
</feature>
<evidence type="ECO:0000313" key="3">
    <source>
        <dbReference type="Proteomes" id="UP000824890"/>
    </source>
</evidence>
<name>A0ABQ7ZU04_BRANA</name>
<dbReference type="EMBL" id="JAGKQM010000014">
    <property type="protein sequence ID" value="KAH0883683.1"/>
    <property type="molecule type" value="Genomic_DNA"/>
</dbReference>
<evidence type="ECO:0000256" key="1">
    <source>
        <dbReference type="SAM" id="MobiDB-lite"/>
    </source>
</evidence>
<reference evidence="2 3" key="1">
    <citation type="submission" date="2021-05" db="EMBL/GenBank/DDBJ databases">
        <title>Genome Assembly of Synthetic Allotetraploid Brassica napus Reveals Homoeologous Exchanges between Subgenomes.</title>
        <authorList>
            <person name="Davis J.T."/>
        </authorList>
    </citation>
    <scope>NUCLEOTIDE SEQUENCE [LARGE SCALE GENOMIC DNA]</scope>
    <source>
        <strain evidence="3">cv. Da-Ae</strain>
        <tissue evidence="2">Seedling</tissue>
    </source>
</reference>
<sequence>MAQPLTSPPSGESPSYYRREALSVNSSHISEDQLEVQTNIISSDSRTRMSCKEKVKSMNSDKLQVPSMVTPDSCAFGEASTEAGQTISKATSHVLAGPALPQPQLQGAWTKPLLITGATERSTMLSDNPVTENSEWPALSTRDIGRKKNKSFVDRTKATQQTKLVDSSSSQRVKLPTDKSRFPWAARMNPQTRNLHRVTVPEYMEDGTPKEAAVAKRDATLSDIPISSQAKEAMPMATIQASNSQKCISHARVSDQPATPKDDIFCICDEVIEKINSTDVDDLVSLATISVLENLYESATVICVNETIESPPTESAPIKQHTESSVTQTSAEVSKESSRMQEIDLGSNQFTFLTSLEGEEQYQLELDESSGPIDLLTLSGKRLLRKKPVKPSAKGMEWQLQSTSHGRGNRGGENRGKVR</sequence>
<evidence type="ECO:0000313" key="2">
    <source>
        <dbReference type="EMBL" id="KAH0883683.1"/>
    </source>
</evidence>
<proteinExistence type="predicted"/>
<gene>
    <name evidence="2" type="ORF">HID58_059779</name>
</gene>
<dbReference type="Proteomes" id="UP000824890">
    <property type="component" value="Unassembled WGS sequence"/>
</dbReference>
<feature type="region of interest" description="Disordered" evidence="1">
    <location>
        <begin position="310"/>
        <end position="340"/>
    </location>
</feature>
<accession>A0ABQ7ZU04</accession>
<organism evidence="2 3">
    <name type="scientific">Brassica napus</name>
    <name type="common">Rape</name>
    <dbReference type="NCBI Taxonomy" id="3708"/>
    <lineage>
        <taxon>Eukaryota</taxon>
        <taxon>Viridiplantae</taxon>
        <taxon>Streptophyta</taxon>
        <taxon>Embryophyta</taxon>
        <taxon>Tracheophyta</taxon>
        <taxon>Spermatophyta</taxon>
        <taxon>Magnoliopsida</taxon>
        <taxon>eudicotyledons</taxon>
        <taxon>Gunneridae</taxon>
        <taxon>Pentapetalae</taxon>
        <taxon>rosids</taxon>
        <taxon>malvids</taxon>
        <taxon>Brassicales</taxon>
        <taxon>Brassicaceae</taxon>
        <taxon>Brassiceae</taxon>
        <taxon>Brassica</taxon>
    </lineage>
</organism>
<feature type="compositionally biased region" description="Polar residues" evidence="1">
    <location>
        <begin position="323"/>
        <end position="332"/>
    </location>
</feature>
<protein>
    <submittedName>
        <fullName evidence="2">Uncharacterized protein</fullName>
    </submittedName>
</protein>